<sequence>MYANHQDQQILPGDFFLPFGGRLSENNRWVQLSYIPWRRVEEEYSKHFSKDPRGGRAVSVRMALGALIIQEREGFSDRHLVQHITENPYLQYFLGLEGYREEPPFDPSLLTYFRKRLGPEVINQVNEWIVQAARQEEEGGDDDDPKDEPPTSTEADPKGGSKVEPQEPQTHQGKLILDATCAPSDIAYPTDLSLLNTAREKLEDIIDTLHAPHRGNMKKPRDRRCQARRDYLRTAKNRKPSRREIRKAVGRQLRYVARDLRFIEQLVAHTPLTVLSRRQYRELLVVGELYRQQREMYQSHSHRVDDRIVSIAQPDVRPIVRGKAKANVEFGPKVAISVVDGYSLMEKTSWDSFNEGTTLIESVERYVERFGFYPEAILADKIYRTRENLRYCKELGIRLSGPKLGRPPKHLDPEEQKLERQDMGERNAVEGKFGEAKRNYGLGLIRARLRQTSETVIALQLLVMNLEKRLRLLFWLLFGEVLSMDFHTVGARY</sequence>
<proteinExistence type="predicted"/>
<dbReference type="RefSeq" id="WP_206657981.1">
    <property type="nucleotide sequence ID" value="NZ_CP071182.1"/>
</dbReference>
<evidence type="ECO:0000313" key="5">
    <source>
        <dbReference type="Proteomes" id="UP000663505"/>
    </source>
</evidence>
<dbReference type="Proteomes" id="UP000663505">
    <property type="component" value="Chromosome"/>
</dbReference>
<dbReference type="PANTHER" id="PTHR33803:SF3">
    <property type="entry name" value="BLL1974 PROTEIN"/>
    <property type="match status" value="1"/>
</dbReference>
<evidence type="ECO:0000313" key="4">
    <source>
        <dbReference type="EMBL" id="QSO48651.1"/>
    </source>
</evidence>
<feature type="compositionally biased region" description="Basic and acidic residues" evidence="1">
    <location>
        <begin position="409"/>
        <end position="423"/>
    </location>
</feature>
<dbReference type="InterPro" id="IPR025668">
    <property type="entry name" value="Tnp_DDE_dom"/>
</dbReference>
<reference evidence="4 5" key="1">
    <citation type="submission" date="2021-02" db="EMBL/GenBank/DDBJ databases">
        <title>Alicyclobacillus curvatus sp. nov. and Alicyclobacillus mengziensis sp. nov., two acidophilic bacteria isolated from acid mine drainage.</title>
        <authorList>
            <person name="Huang Y."/>
        </authorList>
    </citation>
    <scope>NUCLEOTIDE SEQUENCE [LARGE SCALE GENOMIC DNA]</scope>
    <source>
        <strain evidence="4 5">S30H14</strain>
    </source>
</reference>
<organism evidence="4 5">
    <name type="scientific">Alicyclobacillus mengziensis</name>
    <dbReference type="NCBI Taxonomy" id="2931921"/>
    <lineage>
        <taxon>Bacteria</taxon>
        <taxon>Bacillati</taxon>
        <taxon>Bacillota</taxon>
        <taxon>Bacilli</taxon>
        <taxon>Bacillales</taxon>
        <taxon>Alicyclobacillaceae</taxon>
        <taxon>Alicyclobacillus</taxon>
    </lineage>
</organism>
<protein>
    <submittedName>
        <fullName evidence="4">IS5 family transposase</fullName>
    </submittedName>
</protein>
<dbReference type="InterPro" id="IPR008490">
    <property type="entry name" value="Transposase_InsH_N"/>
</dbReference>
<dbReference type="InterPro" id="IPR047710">
    <property type="entry name" value="Transpos_IS5-like"/>
</dbReference>
<feature type="compositionally biased region" description="Basic and acidic residues" evidence="1">
    <location>
        <begin position="155"/>
        <end position="165"/>
    </location>
</feature>
<feature type="region of interest" description="Disordered" evidence="1">
    <location>
        <begin position="135"/>
        <end position="169"/>
    </location>
</feature>
<dbReference type="Pfam" id="PF05598">
    <property type="entry name" value="DUF772"/>
    <property type="match status" value="1"/>
</dbReference>
<feature type="domain" description="Transposase InsH N-terminal" evidence="2">
    <location>
        <begin position="23"/>
        <end position="116"/>
    </location>
</feature>
<evidence type="ECO:0000259" key="3">
    <source>
        <dbReference type="Pfam" id="PF13586"/>
    </source>
</evidence>
<feature type="region of interest" description="Disordered" evidence="1">
    <location>
        <begin position="403"/>
        <end position="423"/>
    </location>
</feature>
<dbReference type="EMBL" id="CP071182">
    <property type="protein sequence ID" value="QSO48651.1"/>
    <property type="molecule type" value="Genomic_DNA"/>
</dbReference>
<name>A0A9X7W0V7_9BACL</name>
<keyword evidence="5" id="KW-1185">Reference proteome</keyword>
<dbReference type="AlphaFoldDB" id="A0A9X7W0V7"/>
<dbReference type="NCBIfam" id="NF033578">
    <property type="entry name" value="transpos_IS5_1"/>
    <property type="match status" value="1"/>
</dbReference>
<feature type="domain" description="Transposase DDE" evidence="3">
    <location>
        <begin position="378"/>
        <end position="467"/>
    </location>
</feature>
<evidence type="ECO:0000259" key="2">
    <source>
        <dbReference type="Pfam" id="PF05598"/>
    </source>
</evidence>
<dbReference type="KEGG" id="afx:JZ786_06695"/>
<evidence type="ECO:0000256" key="1">
    <source>
        <dbReference type="SAM" id="MobiDB-lite"/>
    </source>
</evidence>
<dbReference type="PANTHER" id="PTHR33803">
    <property type="entry name" value="IS1478 TRANSPOSASE"/>
    <property type="match status" value="1"/>
</dbReference>
<gene>
    <name evidence="4" type="ORF">JZ786_06695</name>
</gene>
<accession>A0A9X7W0V7</accession>
<dbReference type="Pfam" id="PF13586">
    <property type="entry name" value="DDE_Tnp_1_2"/>
    <property type="match status" value="1"/>
</dbReference>